<dbReference type="Pfam" id="PF05270">
    <property type="entry name" value="AbfB"/>
    <property type="match status" value="1"/>
</dbReference>
<evidence type="ECO:0000313" key="7">
    <source>
        <dbReference type="EMBL" id="SNT50234.1"/>
    </source>
</evidence>
<dbReference type="InterPro" id="IPR007627">
    <property type="entry name" value="RNA_pol_sigma70_r2"/>
</dbReference>
<dbReference type="AlphaFoldDB" id="A0A239N720"/>
<reference evidence="7 8" key="1">
    <citation type="submission" date="2017-06" db="EMBL/GenBank/DDBJ databases">
        <authorList>
            <person name="Kim H.J."/>
            <person name="Triplett B.A."/>
        </authorList>
    </citation>
    <scope>NUCLEOTIDE SEQUENCE [LARGE SCALE GENOMIC DNA]</scope>
    <source>
        <strain evidence="7 8">CGMCC 4.5593</strain>
    </source>
</reference>
<dbReference type="NCBIfam" id="TIGR02937">
    <property type="entry name" value="sigma70-ECF"/>
    <property type="match status" value="1"/>
</dbReference>
<dbReference type="InterPro" id="IPR014284">
    <property type="entry name" value="RNA_pol_sigma-70_dom"/>
</dbReference>
<sequence length="465" mass="49924">MAVVDTDLTSLATLARTGDQAALDELAGRVLPLVYTVVARALPGDPDLDDVVQDAMVRAVRELPALREPGQFRAWLMAIVVRQVGTHLHRRRVADARSAPLDDADDLPVEDPTMLHAVLSEQRRQVARASRWLDPADRMLLSLWWLEQVGHLTRAELAEAIGARGAHVRVRLQRMREQLELSRSVVAALAAAPRCGGLDSERARWNGTPSPLWRKRLARHVRSCPACQQAGGGQVPIERLLDFALLPVPVAVAAAVIGDGRPVGPARASLLAKVMSALGAHPAVATSATAGLLAVVVAFAVPWSAETEAAPPPKAETGTALPLGPAALEVANQPGQYATTSRTLGVLAKVDASSAESVRRRATFEVTAGIADSQCSTLRTQDGGYLRHMSWRLRASLDEDTALFRGDATFCVRPGAIPGSVSLESSNYPGWFLRHRGGQLWVDRDDGTQTFGADSSFFVRPPWAP</sequence>
<dbReference type="GO" id="GO:0016987">
    <property type="term" value="F:sigma factor activity"/>
    <property type="evidence" value="ECO:0007669"/>
    <property type="project" value="UniProtKB-KW"/>
</dbReference>
<protein>
    <submittedName>
        <fullName evidence="7">RNA polymerase sigma factor, sigma-70 family</fullName>
    </submittedName>
</protein>
<dbReference type="GO" id="GO:0003677">
    <property type="term" value="F:DNA binding"/>
    <property type="evidence" value="ECO:0007669"/>
    <property type="project" value="UniProtKB-KW"/>
</dbReference>
<evidence type="ECO:0000256" key="4">
    <source>
        <dbReference type="ARBA" id="ARBA00023163"/>
    </source>
</evidence>
<dbReference type="InterPro" id="IPR013325">
    <property type="entry name" value="RNA_pol_sigma_r2"/>
</dbReference>
<dbReference type="SUPFAM" id="SSF88946">
    <property type="entry name" value="Sigma2 domain of RNA polymerase sigma factors"/>
    <property type="match status" value="1"/>
</dbReference>
<evidence type="ECO:0000256" key="3">
    <source>
        <dbReference type="ARBA" id="ARBA00023125"/>
    </source>
</evidence>
<organism evidence="7 8">
    <name type="scientific">Asanoa hainanensis</name>
    <dbReference type="NCBI Taxonomy" id="560556"/>
    <lineage>
        <taxon>Bacteria</taxon>
        <taxon>Bacillati</taxon>
        <taxon>Actinomycetota</taxon>
        <taxon>Actinomycetes</taxon>
        <taxon>Micromonosporales</taxon>
        <taxon>Micromonosporaceae</taxon>
        <taxon>Asanoa</taxon>
    </lineage>
</organism>
<dbReference type="Proteomes" id="UP000198362">
    <property type="component" value="Unassembled WGS sequence"/>
</dbReference>
<gene>
    <name evidence="7" type="ORF">SAMN05421812_107297</name>
</gene>
<dbReference type="GO" id="GO:0046373">
    <property type="term" value="P:L-arabinose metabolic process"/>
    <property type="evidence" value="ECO:0007669"/>
    <property type="project" value="InterPro"/>
</dbReference>
<dbReference type="RefSeq" id="WP_089251085.1">
    <property type="nucleotide sequence ID" value="NZ_FZPH01000007.1"/>
</dbReference>
<evidence type="ECO:0000256" key="2">
    <source>
        <dbReference type="ARBA" id="ARBA00023082"/>
    </source>
</evidence>
<dbReference type="OrthoDB" id="8611574at2"/>
<evidence type="ECO:0000313" key="8">
    <source>
        <dbReference type="Proteomes" id="UP000198362"/>
    </source>
</evidence>
<keyword evidence="3" id="KW-0238">DNA-binding</keyword>
<dbReference type="EMBL" id="FZPH01000007">
    <property type="protein sequence ID" value="SNT50234.1"/>
    <property type="molecule type" value="Genomic_DNA"/>
</dbReference>
<dbReference type="Gene3D" id="2.80.10.50">
    <property type="match status" value="1"/>
</dbReference>
<dbReference type="InterPro" id="IPR007934">
    <property type="entry name" value="AbfB_ABD"/>
</dbReference>
<evidence type="ECO:0000259" key="6">
    <source>
        <dbReference type="Pfam" id="PF05270"/>
    </source>
</evidence>
<dbReference type="PANTHER" id="PTHR43133:SF8">
    <property type="entry name" value="RNA POLYMERASE SIGMA FACTOR HI_1459-RELATED"/>
    <property type="match status" value="1"/>
</dbReference>
<proteinExistence type="predicted"/>
<dbReference type="GO" id="GO:0046556">
    <property type="term" value="F:alpha-L-arabinofuranosidase activity"/>
    <property type="evidence" value="ECO:0007669"/>
    <property type="project" value="InterPro"/>
</dbReference>
<dbReference type="Pfam" id="PF04542">
    <property type="entry name" value="Sigma70_r2"/>
    <property type="match status" value="1"/>
</dbReference>
<evidence type="ECO:0000256" key="1">
    <source>
        <dbReference type="ARBA" id="ARBA00023015"/>
    </source>
</evidence>
<dbReference type="InterPro" id="IPR036195">
    <property type="entry name" value="AbfB_ABD_sf"/>
</dbReference>
<accession>A0A239N720</accession>
<keyword evidence="8" id="KW-1185">Reference proteome</keyword>
<feature type="domain" description="RNA polymerase sigma-70 region 2" evidence="5">
    <location>
        <begin position="28"/>
        <end position="92"/>
    </location>
</feature>
<dbReference type="InterPro" id="IPR039425">
    <property type="entry name" value="RNA_pol_sigma-70-like"/>
</dbReference>
<dbReference type="Gene3D" id="1.10.1740.10">
    <property type="match status" value="1"/>
</dbReference>
<keyword evidence="2" id="KW-0731">Sigma factor</keyword>
<dbReference type="GO" id="GO:0006352">
    <property type="term" value="P:DNA-templated transcription initiation"/>
    <property type="evidence" value="ECO:0007669"/>
    <property type="project" value="InterPro"/>
</dbReference>
<keyword evidence="4" id="KW-0804">Transcription</keyword>
<dbReference type="PANTHER" id="PTHR43133">
    <property type="entry name" value="RNA POLYMERASE ECF-TYPE SIGMA FACTO"/>
    <property type="match status" value="1"/>
</dbReference>
<dbReference type="CDD" id="cd23399">
    <property type="entry name" value="beta-trefoil_ABD_ABFB"/>
    <property type="match status" value="1"/>
</dbReference>
<evidence type="ECO:0000259" key="5">
    <source>
        <dbReference type="Pfam" id="PF04542"/>
    </source>
</evidence>
<keyword evidence="1" id="KW-0805">Transcription regulation</keyword>
<feature type="domain" description="Alpha-L-arabinofuranosidase B arabinose-binding" evidence="6">
    <location>
        <begin position="329"/>
        <end position="459"/>
    </location>
</feature>
<name>A0A239N720_9ACTN</name>
<dbReference type="SUPFAM" id="SSF110221">
    <property type="entry name" value="AbfB domain"/>
    <property type="match status" value="1"/>
</dbReference>